<dbReference type="Proteomes" id="UP000198916">
    <property type="component" value="Unassembled WGS sequence"/>
</dbReference>
<dbReference type="EMBL" id="FNZR01000002">
    <property type="protein sequence ID" value="SEK76698.1"/>
    <property type="molecule type" value="Genomic_DNA"/>
</dbReference>
<dbReference type="OrthoDB" id="674886at2"/>
<proteinExistence type="predicted"/>
<gene>
    <name evidence="1" type="ORF">SAMN05421740_102638</name>
</gene>
<accession>A0A1H7JPT9</accession>
<dbReference type="STRING" id="332977.SAMN05421740_102638"/>
<protein>
    <submittedName>
        <fullName evidence="1">Uncharacterized protein</fullName>
    </submittedName>
</protein>
<evidence type="ECO:0000313" key="2">
    <source>
        <dbReference type="Proteomes" id="UP000198916"/>
    </source>
</evidence>
<evidence type="ECO:0000313" key="1">
    <source>
        <dbReference type="EMBL" id="SEK76698.1"/>
    </source>
</evidence>
<sequence length="402" mass="44634">MNTIIPNSKPYFWLIALIGIVQSCTKTEYTDYETEPQNHIVEYRVTNAQQELLGAIDNENNTITVYIPYYLGIEYLNVEVKMDEGATLLDSAGNEINLDGGLEPVRINPDSTEYNYTVAAASGEQRIYRLIQKILPHGDSLHATYALLEEGQTVLARAANSPLIITGNFESSSANARFLLTDKATGQVYDNFIEKVSMIPGDNGYTFNTFVSPEALAGDYTVRVEHQGRSADLPDLHIYYQKYPLATAYFNSTAAYAPGDTLTLSVAINPPEYNRPSILLPVERLYIKVKKEGTLVRNGVTVAPRPNGFVAPEGFPESLYDTEIPLEIVSQTRREIKAIFPDMPAGYYTRNNTVANADLALPTYSDANFGFYLAFKEEAGWGTEGYVTCSVGPIRFTVNEKE</sequence>
<reference evidence="2" key="1">
    <citation type="submission" date="2016-10" db="EMBL/GenBank/DDBJ databases">
        <authorList>
            <person name="Varghese N."/>
            <person name="Submissions S."/>
        </authorList>
    </citation>
    <scope>NUCLEOTIDE SEQUENCE [LARGE SCALE GENOMIC DNA]</scope>
    <source>
        <strain evidence="2">Jip14</strain>
    </source>
</reference>
<keyword evidence="2" id="KW-1185">Reference proteome</keyword>
<organism evidence="1 2">
    <name type="scientific">Parapedobacter koreensis</name>
    <dbReference type="NCBI Taxonomy" id="332977"/>
    <lineage>
        <taxon>Bacteria</taxon>
        <taxon>Pseudomonadati</taxon>
        <taxon>Bacteroidota</taxon>
        <taxon>Sphingobacteriia</taxon>
        <taxon>Sphingobacteriales</taxon>
        <taxon>Sphingobacteriaceae</taxon>
        <taxon>Parapedobacter</taxon>
    </lineage>
</organism>
<dbReference type="AlphaFoldDB" id="A0A1H7JPT9"/>
<name>A0A1H7JPT9_9SPHI</name>
<dbReference type="Gene3D" id="2.60.40.2340">
    <property type="match status" value="1"/>
</dbReference>
<dbReference type="RefSeq" id="WP_090603985.1">
    <property type="nucleotide sequence ID" value="NZ_FNZR01000002.1"/>
</dbReference>